<dbReference type="Gene3D" id="1.20.58.740">
    <property type="match status" value="1"/>
</dbReference>
<keyword evidence="1" id="KW-1185">Reference proteome</keyword>
<evidence type="ECO:0000313" key="2">
    <source>
        <dbReference type="WBParaSite" id="PDA_v2.g19477.t1"/>
    </source>
</evidence>
<proteinExistence type="predicted"/>
<sequence length="72" mass="8294">MTELQDALEVNAKAIRSDQHEYQEMLQKSFIGMLERLKDFFGDQEFILQNNSTINNTYDAAYVLNSIGGFDI</sequence>
<dbReference type="WBParaSite" id="PDA_v2.g19477.t1">
    <property type="protein sequence ID" value="PDA_v2.g19477.t1"/>
    <property type="gene ID" value="PDA_v2.g19477"/>
</dbReference>
<dbReference type="Proteomes" id="UP000887578">
    <property type="component" value="Unplaced"/>
</dbReference>
<dbReference type="AlphaFoldDB" id="A0A914PLW9"/>
<accession>A0A914PLW9</accession>
<organism evidence="1 2">
    <name type="scientific">Panagrolaimus davidi</name>
    <dbReference type="NCBI Taxonomy" id="227884"/>
    <lineage>
        <taxon>Eukaryota</taxon>
        <taxon>Metazoa</taxon>
        <taxon>Ecdysozoa</taxon>
        <taxon>Nematoda</taxon>
        <taxon>Chromadorea</taxon>
        <taxon>Rhabditida</taxon>
        <taxon>Tylenchina</taxon>
        <taxon>Panagrolaimomorpha</taxon>
        <taxon>Panagrolaimoidea</taxon>
        <taxon>Panagrolaimidae</taxon>
        <taxon>Panagrolaimus</taxon>
    </lineage>
</organism>
<evidence type="ECO:0000313" key="1">
    <source>
        <dbReference type="Proteomes" id="UP000887578"/>
    </source>
</evidence>
<dbReference type="InterPro" id="IPR043162">
    <property type="entry name" value="DOCK_C_lobe_C"/>
</dbReference>
<protein>
    <submittedName>
        <fullName evidence="2">Uncharacterized protein</fullName>
    </submittedName>
</protein>
<name>A0A914PLW9_9BILA</name>
<reference evidence="2" key="1">
    <citation type="submission" date="2022-11" db="UniProtKB">
        <authorList>
            <consortium name="WormBaseParasite"/>
        </authorList>
    </citation>
    <scope>IDENTIFICATION</scope>
</reference>